<keyword evidence="4 8" id="KW-0479">Metal-binding</keyword>
<organism evidence="10 11">
    <name type="scientific">Cladorrhinum samala</name>
    <dbReference type="NCBI Taxonomy" id="585594"/>
    <lineage>
        <taxon>Eukaryota</taxon>
        <taxon>Fungi</taxon>
        <taxon>Dikarya</taxon>
        <taxon>Ascomycota</taxon>
        <taxon>Pezizomycotina</taxon>
        <taxon>Sordariomycetes</taxon>
        <taxon>Sordariomycetidae</taxon>
        <taxon>Sordariales</taxon>
        <taxon>Podosporaceae</taxon>
        <taxon>Cladorrhinum</taxon>
    </lineage>
</organism>
<dbReference type="AlphaFoldDB" id="A0AAV9HKV3"/>
<keyword evidence="6 8" id="KW-0408">Iron</keyword>
<evidence type="ECO:0000256" key="4">
    <source>
        <dbReference type="ARBA" id="ARBA00022723"/>
    </source>
</evidence>
<dbReference type="InterPro" id="IPR002401">
    <property type="entry name" value="Cyt_P450_E_grp-I"/>
</dbReference>
<sequence length="547" mass="61926">MSETDLSTVGALLQRTQSSLLNLQHDYQQYDVGAWLKAGLCLALTLWLAQVISVSFYRLYLSPLSRIPGPRLAALTYLYEAYYEVWLGGQYFRQIAAMHEQYGPVVRISPNEVHWNDPEFVDTIYPTVGRKTDKPAWIAQRTGTPFSIVSTPDHDLHRRRRNALNSFFSAASIRRLEVVLKEYVDKMLVRMEKVANSEDPVLQFHNMFKACASDVITIYAFGECFGFMELPDFGWSFFESSDSFFFLTHLFFLIPGLVQLTQSAPGWLVRRIYPALGELKDRQDWWLKRVIDIRTSPNRDRVKSTIFEGILDSSLPESEKTNERLASEAQLVVFAGEGTVAYTLTCALYHLLASPAVLSKLKSELLSAGLEPDSIPSISQVDALPYLSAVIQEVIRLHPGAMNRQVRISPEVPIAYSSAFDGKEYVIPPGTVTSTSPLDIHLHPAAFGDDAYEFRPERWIENPKLSRYFIGFSKGSRNCVGMALARREMALILASIFLKYDLYRGQKVGPTLELYETERARDIDANSDYIIPVPAKGSKGLRVKIRY</sequence>
<accession>A0AAV9HKV3</accession>
<dbReference type="GO" id="GO:0004497">
    <property type="term" value="F:monooxygenase activity"/>
    <property type="evidence" value="ECO:0007669"/>
    <property type="project" value="UniProtKB-KW"/>
</dbReference>
<evidence type="ECO:0000256" key="5">
    <source>
        <dbReference type="ARBA" id="ARBA00023002"/>
    </source>
</evidence>
<evidence type="ECO:0000256" key="6">
    <source>
        <dbReference type="ARBA" id="ARBA00023004"/>
    </source>
</evidence>
<dbReference type="InterPro" id="IPR050121">
    <property type="entry name" value="Cytochrome_P450_monoxygenase"/>
</dbReference>
<gene>
    <name evidence="10" type="ORF">QBC42DRAFT_329881</name>
</gene>
<proteinExistence type="inferred from homology"/>
<protein>
    <submittedName>
        <fullName evidence="10">Cytochrome P450 protein</fullName>
    </submittedName>
</protein>
<dbReference type="InterPro" id="IPR036396">
    <property type="entry name" value="Cyt_P450_sf"/>
</dbReference>
<evidence type="ECO:0000313" key="11">
    <source>
        <dbReference type="Proteomes" id="UP001321749"/>
    </source>
</evidence>
<dbReference type="InterPro" id="IPR001128">
    <property type="entry name" value="Cyt_P450"/>
</dbReference>
<evidence type="ECO:0000256" key="1">
    <source>
        <dbReference type="ARBA" id="ARBA00001971"/>
    </source>
</evidence>
<comment type="cofactor">
    <cofactor evidence="1 8">
        <name>heme</name>
        <dbReference type="ChEBI" id="CHEBI:30413"/>
    </cofactor>
</comment>
<keyword evidence="5 9" id="KW-0560">Oxidoreductase</keyword>
<evidence type="ECO:0000313" key="10">
    <source>
        <dbReference type="EMBL" id="KAK4461492.1"/>
    </source>
</evidence>
<keyword evidence="11" id="KW-1185">Reference proteome</keyword>
<evidence type="ECO:0000256" key="8">
    <source>
        <dbReference type="PIRSR" id="PIRSR602401-1"/>
    </source>
</evidence>
<dbReference type="SUPFAM" id="SSF48264">
    <property type="entry name" value="Cytochrome P450"/>
    <property type="match status" value="1"/>
</dbReference>
<comment type="similarity">
    <text evidence="2 9">Belongs to the cytochrome P450 family.</text>
</comment>
<reference evidence="10" key="2">
    <citation type="submission" date="2023-06" db="EMBL/GenBank/DDBJ databases">
        <authorList>
            <consortium name="Lawrence Berkeley National Laboratory"/>
            <person name="Mondo S.J."/>
            <person name="Hensen N."/>
            <person name="Bonometti L."/>
            <person name="Westerberg I."/>
            <person name="Brannstrom I.O."/>
            <person name="Guillou S."/>
            <person name="Cros-Aarteil S."/>
            <person name="Calhoun S."/>
            <person name="Haridas S."/>
            <person name="Kuo A."/>
            <person name="Pangilinan J."/>
            <person name="Riley R."/>
            <person name="Labutti K."/>
            <person name="Andreopoulos B."/>
            <person name="Lipzen A."/>
            <person name="Chen C."/>
            <person name="Yanf M."/>
            <person name="Daum C."/>
            <person name="Ng V."/>
            <person name="Clum A."/>
            <person name="Steindorff A."/>
            <person name="Ohm R."/>
            <person name="Martin F."/>
            <person name="Silar P."/>
            <person name="Natvig D."/>
            <person name="Lalanne C."/>
            <person name="Gautier V."/>
            <person name="Ament-Velasquez S.L."/>
            <person name="Kruys A."/>
            <person name="Hutchinson M.I."/>
            <person name="Powell A.J."/>
            <person name="Barry K."/>
            <person name="Miller A.N."/>
            <person name="Grigoriev I.V."/>
            <person name="Debuchy R."/>
            <person name="Gladieux P."/>
            <person name="Thoren M.H."/>
            <person name="Johannesson H."/>
        </authorList>
    </citation>
    <scope>NUCLEOTIDE SEQUENCE</scope>
    <source>
        <strain evidence="10">PSN324</strain>
    </source>
</reference>
<dbReference type="CDD" id="cd11062">
    <property type="entry name" value="CYP58-like"/>
    <property type="match status" value="1"/>
</dbReference>
<dbReference type="Gene3D" id="1.10.630.10">
    <property type="entry name" value="Cytochrome P450"/>
    <property type="match status" value="1"/>
</dbReference>
<dbReference type="PRINTS" id="PR00385">
    <property type="entry name" value="P450"/>
</dbReference>
<dbReference type="PANTHER" id="PTHR24305">
    <property type="entry name" value="CYTOCHROME P450"/>
    <property type="match status" value="1"/>
</dbReference>
<dbReference type="InterPro" id="IPR017972">
    <property type="entry name" value="Cyt_P450_CS"/>
</dbReference>
<dbReference type="EMBL" id="MU864990">
    <property type="protein sequence ID" value="KAK4461492.1"/>
    <property type="molecule type" value="Genomic_DNA"/>
</dbReference>
<dbReference type="PANTHER" id="PTHR24305:SF157">
    <property type="entry name" value="N-ACETYLTRYPTOPHAN 6-HYDROXYLASE IVOC-RELATED"/>
    <property type="match status" value="1"/>
</dbReference>
<dbReference type="GO" id="GO:0020037">
    <property type="term" value="F:heme binding"/>
    <property type="evidence" value="ECO:0007669"/>
    <property type="project" value="InterPro"/>
</dbReference>
<dbReference type="Pfam" id="PF00067">
    <property type="entry name" value="p450"/>
    <property type="match status" value="1"/>
</dbReference>
<evidence type="ECO:0000256" key="3">
    <source>
        <dbReference type="ARBA" id="ARBA00022617"/>
    </source>
</evidence>
<dbReference type="PROSITE" id="PS00086">
    <property type="entry name" value="CYTOCHROME_P450"/>
    <property type="match status" value="1"/>
</dbReference>
<keyword evidence="7 9" id="KW-0503">Monooxygenase</keyword>
<name>A0AAV9HKV3_9PEZI</name>
<dbReference type="GO" id="GO:0005506">
    <property type="term" value="F:iron ion binding"/>
    <property type="evidence" value="ECO:0007669"/>
    <property type="project" value="InterPro"/>
</dbReference>
<keyword evidence="3 8" id="KW-0349">Heme</keyword>
<dbReference type="Proteomes" id="UP001321749">
    <property type="component" value="Unassembled WGS sequence"/>
</dbReference>
<dbReference type="GO" id="GO:0016705">
    <property type="term" value="F:oxidoreductase activity, acting on paired donors, with incorporation or reduction of molecular oxygen"/>
    <property type="evidence" value="ECO:0007669"/>
    <property type="project" value="InterPro"/>
</dbReference>
<evidence type="ECO:0000256" key="2">
    <source>
        <dbReference type="ARBA" id="ARBA00010617"/>
    </source>
</evidence>
<feature type="binding site" description="axial binding residue" evidence="8">
    <location>
        <position position="479"/>
    </location>
    <ligand>
        <name>heme</name>
        <dbReference type="ChEBI" id="CHEBI:30413"/>
    </ligand>
    <ligandPart>
        <name>Fe</name>
        <dbReference type="ChEBI" id="CHEBI:18248"/>
    </ligandPart>
</feature>
<dbReference type="PRINTS" id="PR00463">
    <property type="entry name" value="EP450I"/>
</dbReference>
<evidence type="ECO:0000256" key="7">
    <source>
        <dbReference type="ARBA" id="ARBA00023033"/>
    </source>
</evidence>
<evidence type="ECO:0000256" key="9">
    <source>
        <dbReference type="RuleBase" id="RU000461"/>
    </source>
</evidence>
<comment type="caution">
    <text evidence="10">The sequence shown here is derived from an EMBL/GenBank/DDBJ whole genome shotgun (WGS) entry which is preliminary data.</text>
</comment>
<reference evidence="10" key="1">
    <citation type="journal article" date="2023" name="Mol. Phylogenet. Evol.">
        <title>Genome-scale phylogeny and comparative genomics of the fungal order Sordariales.</title>
        <authorList>
            <person name="Hensen N."/>
            <person name="Bonometti L."/>
            <person name="Westerberg I."/>
            <person name="Brannstrom I.O."/>
            <person name="Guillou S."/>
            <person name="Cros-Aarteil S."/>
            <person name="Calhoun S."/>
            <person name="Haridas S."/>
            <person name="Kuo A."/>
            <person name="Mondo S."/>
            <person name="Pangilinan J."/>
            <person name="Riley R."/>
            <person name="LaButti K."/>
            <person name="Andreopoulos B."/>
            <person name="Lipzen A."/>
            <person name="Chen C."/>
            <person name="Yan M."/>
            <person name="Daum C."/>
            <person name="Ng V."/>
            <person name="Clum A."/>
            <person name="Steindorff A."/>
            <person name="Ohm R.A."/>
            <person name="Martin F."/>
            <person name="Silar P."/>
            <person name="Natvig D.O."/>
            <person name="Lalanne C."/>
            <person name="Gautier V."/>
            <person name="Ament-Velasquez S.L."/>
            <person name="Kruys A."/>
            <person name="Hutchinson M.I."/>
            <person name="Powell A.J."/>
            <person name="Barry K."/>
            <person name="Miller A.N."/>
            <person name="Grigoriev I.V."/>
            <person name="Debuchy R."/>
            <person name="Gladieux P."/>
            <person name="Hiltunen Thoren M."/>
            <person name="Johannesson H."/>
        </authorList>
    </citation>
    <scope>NUCLEOTIDE SEQUENCE</scope>
    <source>
        <strain evidence="10">PSN324</strain>
    </source>
</reference>